<dbReference type="Proteomes" id="UP001168972">
    <property type="component" value="Unassembled WGS sequence"/>
</dbReference>
<proteinExistence type="predicted"/>
<sequence length="674" mass="78233">MESFAVKKSKTLKRKMSTRLNTIKQRKVLEEEMDTRSAVAKRPKMDEIKEPMQTSSQTKEVPKCGCSIPIFKYCHDQPNYVDKTMLIKRLLPHSHRLITAPSGFGKSLNMNMIRKFIEIKLGKDGKPIKLNLDKNHCLESSEKNINFEYFKGKKIFNEKEFMLEHFGQYPTIYAQFGDVKGSTFENVLYKLKSAINQSFGEHVYLRDSSLWDRCNLSKIRFMKYLDVVECQSLNQYEVEESLAYLAKCLYHHHHEREVYVLIDEFDVPINAMIFQDVMSEGDRVLTINCVRSIINNLLNRCTEILAGSLLHGCHQFAGIFSGDANNLMHYAFMQGHEYCEYYGFLEEEINELLERMKQTENFSMINHYYGGYKTKLKHNARDIIIYNPRAVSNFFIRKEFATYLQSGISRKLQKAVGHVRIRPRIERIMNGEDNDIHCVEKLQIEHMEDLRLMLNENTITTKDQDLLLQFLYGQGYFYPIGISSNIGRLQLAIPNQSVMNKIEQMITEANLTSSIMTDHNNFNDAVYNLTKSCKTKDFTNVAKSIMNMILKMEQSPIHEMEFQCDLRAALKKKFLIVDIERKSRSGIACDLIIIDNSSGVGFIVEVKLGRKDKKHCCEAAHRQIFTRKYDSILDDIWIKKLYPNFSAGTRTGWLESRLGSGLVVDQNKILMLTV</sequence>
<accession>A0AA39F2D7</accession>
<dbReference type="SUPFAM" id="SSF52540">
    <property type="entry name" value="P-loop containing nucleoside triphosphate hydrolases"/>
    <property type="match status" value="1"/>
</dbReference>
<reference evidence="2" key="1">
    <citation type="journal article" date="2023" name="bioRxiv">
        <title>Scaffold-level genome assemblies of two parasitoid biocontrol wasps reveal the parthenogenesis mechanism and an associated novel virus.</title>
        <authorList>
            <person name="Inwood S."/>
            <person name="Skelly J."/>
            <person name="Guhlin J."/>
            <person name="Harrop T."/>
            <person name="Goldson S."/>
            <person name="Dearden P."/>
        </authorList>
    </citation>
    <scope>NUCLEOTIDE SEQUENCE</scope>
    <source>
        <strain evidence="2">Lincoln</strain>
        <tissue evidence="2">Whole body</tissue>
    </source>
</reference>
<feature type="domain" description="AAA-ATPase-like" evidence="1">
    <location>
        <begin position="78"/>
        <end position="316"/>
    </location>
</feature>
<dbReference type="AlphaFoldDB" id="A0AA39F2D7"/>
<evidence type="ECO:0000313" key="3">
    <source>
        <dbReference type="Proteomes" id="UP001168972"/>
    </source>
</evidence>
<dbReference type="PANTHER" id="PTHR34825:SF1">
    <property type="entry name" value="AAA-ATPASE-LIKE DOMAIN-CONTAINING PROTEIN"/>
    <property type="match status" value="1"/>
</dbReference>
<dbReference type="PANTHER" id="PTHR34825">
    <property type="entry name" value="CONSERVED PROTEIN, WITH A WEAK D-GALACTARATE DEHYDRATASE/ALTRONATE HYDROLASE DOMAIN"/>
    <property type="match status" value="1"/>
</dbReference>
<organism evidence="2 3">
    <name type="scientific">Microctonus hyperodae</name>
    <name type="common">Parasitoid wasp</name>
    <dbReference type="NCBI Taxonomy" id="165561"/>
    <lineage>
        <taxon>Eukaryota</taxon>
        <taxon>Metazoa</taxon>
        <taxon>Ecdysozoa</taxon>
        <taxon>Arthropoda</taxon>
        <taxon>Hexapoda</taxon>
        <taxon>Insecta</taxon>
        <taxon>Pterygota</taxon>
        <taxon>Neoptera</taxon>
        <taxon>Endopterygota</taxon>
        <taxon>Hymenoptera</taxon>
        <taxon>Apocrita</taxon>
        <taxon>Ichneumonoidea</taxon>
        <taxon>Braconidae</taxon>
        <taxon>Euphorinae</taxon>
        <taxon>Microctonus</taxon>
    </lineage>
</organism>
<dbReference type="InterPro" id="IPR018631">
    <property type="entry name" value="AAA-ATPase-like_dom"/>
</dbReference>
<reference evidence="2" key="2">
    <citation type="submission" date="2023-03" db="EMBL/GenBank/DDBJ databases">
        <authorList>
            <person name="Inwood S.N."/>
            <person name="Skelly J.G."/>
            <person name="Guhlin J."/>
            <person name="Harrop T.W.R."/>
            <person name="Goldson S.G."/>
            <person name="Dearden P.K."/>
        </authorList>
    </citation>
    <scope>NUCLEOTIDE SEQUENCE</scope>
    <source>
        <strain evidence="2">Lincoln</strain>
        <tissue evidence="2">Whole body</tissue>
    </source>
</reference>
<dbReference type="Pfam" id="PF09820">
    <property type="entry name" value="AAA-ATPase_like"/>
    <property type="match status" value="1"/>
</dbReference>
<keyword evidence="3" id="KW-1185">Reference proteome</keyword>
<gene>
    <name evidence="2" type="ORF">PV327_008075</name>
</gene>
<dbReference type="InterPro" id="IPR027417">
    <property type="entry name" value="P-loop_NTPase"/>
</dbReference>
<dbReference type="EMBL" id="JAQQBR010001834">
    <property type="protein sequence ID" value="KAK0161656.1"/>
    <property type="molecule type" value="Genomic_DNA"/>
</dbReference>
<protein>
    <recommendedName>
        <fullName evidence="1">AAA-ATPase-like domain-containing protein</fullName>
    </recommendedName>
</protein>
<evidence type="ECO:0000313" key="2">
    <source>
        <dbReference type="EMBL" id="KAK0161656.1"/>
    </source>
</evidence>
<evidence type="ECO:0000259" key="1">
    <source>
        <dbReference type="Pfam" id="PF09820"/>
    </source>
</evidence>
<name>A0AA39F2D7_MICHY</name>
<comment type="caution">
    <text evidence="2">The sequence shown here is derived from an EMBL/GenBank/DDBJ whole genome shotgun (WGS) entry which is preliminary data.</text>
</comment>